<feature type="domain" description="NmrA-like" evidence="4">
    <location>
        <begin position="10"/>
        <end position="270"/>
    </location>
</feature>
<organism evidence="5 6">
    <name type="scientific">Mycena sanguinolenta</name>
    <dbReference type="NCBI Taxonomy" id="230812"/>
    <lineage>
        <taxon>Eukaryota</taxon>
        <taxon>Fungi</taxon>
        <taxon>Dikarya</taxon>
        <taxon>Basidiomycota</taxon>
        <taxon>Agaricomycotina</taxon>
        <taxon>Agaricomycetes</taxon>
        <taxon>Agaricomycetidae</taxon>
        <taxon>Agaricales</taxon>
        <taxon>Marasmiineae</taxon>
        <taxon>Mycenaceae</taxon>
        <taxon>Mycena</taxon>
    </lineage>
</organism>
<keyword evidence="6" id="KW-1185">Reference proteome</keyword>
<dbReference type="SUPFAM" id="SSF51735">
    <property type="entry name" value="NAD(P)-binding Rossmann-fold domains"/>
    <property type="match status" value="1"/>
</dbReference>
<evidence type="ECO:0000256" key="2">
    <source>
        <dbReference type="ARBA" id="ARBA00022857"/>
    </source>
</evidence>
<keyword evidence="3" id="KW-0560">Oxidoreductase</keyword>
<dbReference type="OrthoDB" id="419598at2759"/>
<dbReference type="Proteomes" id="UP000623467">
    <property type="component" value="Unassembled WGS sequence"/>
</dbReference>
<dbReference type="InterPro" id="IPR036291">
    <property type="entry name" value="NAD(P)-bd_dom_sf"/>
</dbReference>
<proteinExistence type="inferred from homology"/>
<evidence type="ECO:0000313" key="6">
    <source>
        <dbReference type="Proteomes" id="UP000623467"/>
    </source>
</evidence>
<sequence length="328" mass="35261">MQEMSPSARIITVFGATGQQGSSVLNAVLADGTFTPRAISWNADSERVSALRVKGVEVVKADLFDIESLKEAIKGSEAVFGVTNFWDPAVFPATPNGIGEVEQGKNLVNAAKAVGIKLFIWSNVASSTVNSNGKHDKVYHIDHKATVWEYLKASGVPCVALDMGFFPDNFWVLGILTKPPSPAGATSPDYILPVSNFRPEATQTFTWTRDIGPAAVALLKNYTSISNSVLGKAFPVVTGIMTYPEVAGKISAALGKEVVFTPIETTGLAELDRMYAYQSDCGMYKDTPVPNPELVALGAKLSTMDEMIEAEIVPRFSSSAQVDLRFSR</sequence>
<name>A0A8H6X3V8_9AGAR</name>
<dbReference type="InterPro" id="IPR051164">
    <property type="entry name" value="NmrA-like_oxidored"/>
</dbReference>
<dbReference type="InterPro" id="IPR008030">
    <property type="entry name" value="NmrA-like"/>
</dbReference>
<keyword evidence="2" id="KW-0521">NADP</keyword>
<evidence type="ECO:0000256" key="3">
    <source>
        <dbReference type="ARBA" id="ARBA00023002"/>
    </source>
</evidence>
<dbReference type="PANTHER" id="PTHR42748:SF30">
    <property type="entry name" value="NMRA-LIKE DOMAIN-CONTAINING PROTEIN"/>
    <property type="match status" value="1"/>
</dbReference>
<accession>A0A8H6X3V8</accession>
<dbReference type="GO" id="GO:0016491">
    <property type="term" value="F:oxidoreductase activity"/>
    <property type="evidence" value="ECO:0007669"/>
    <property type="project" value="UniProtKB-KW"/>
</dbReference>
<dbReference type="AlphaFoldDB" id="A0A8H6X3V8"/>
<dbReference type="GO" id="GO:0005634">
    <property type="term" value="C:nucleus"/>
    <property type="evidence" value="ECO:0007669"/>
    <property type="project" value="TreeGrafter"/>
</dbReference>
<dbReference type="Pfam" id="PF05368">
    <property type="entry name" value="NmrA"/>
    <property type="match status" value="1"/>
</dbReference>
<evidence type="ECO:0000256" key="1">
    <source>
        <dbReference type="ARBA" id="ARBA00006328"/>
    </source>
</evidence>
<evidence type="ECO:0000259" key="4">
    <source>
        <dbReference type="Pfam" id="PF05368"/>
    </source>
</evidence>
<dbReference type="Gene3D" id="3.90.25.10">
    <property type="entry name" value="UDP-galactose 4-epimerase, domain 1"/>
    <property type="match status" value="1"/>
</dbReference>
<gene>
    <name evidence="5" type="ORF">MSAN_02399800</name>
</gene>
<dbReference type="PANTHER" id="PTHR42748">
    <property type="entry name" value="NITROGEN METABOLITE REPRESSION PROTEIN NMRA FAMILY MEMBER"/>
    <property type="match status" value="1"/>
</dbReference>
<dbReference type="Gene3D" id="3.40.50.720">
    <property type="entry name" value="NAD(P)-binding Rossmann-like Domain"/>
    <property type="match status" value="1"/>
</dbReference>
<reference evidence="5" key="1">
    <citation type="submission" date="2020-05" db="EMBL/GenBank/DDBJ databases">
        <title>Mycena genomes resolve the evolution of fungal bioluminescence.</title>
        <authorList>
            <person name="Tsai I.J."/>
        </authorList>
    </citation>
    <scope>NUCLEOTIDE SEQUENCE</scope>
    <source>
        <strain evidence="5">160909Yilan</strain>
    </source>
</reference>
<dbReference type="EMBL" id="JACAZH010000050">
    <property type="protein sequence ID" value="KAF7333977.1"/>
    <property type="molecule type" value="Genomic_DNA"/>
</dbReference>
<protein>
    <submittedName>
        <fullName evidence="5">NmrA domain-containing protein</fullName>
    </submittedName>
</protein>
<comment type="caution">
    <text evidence="5">The sequence shown here is derived from an EMBL/GenBank/DDBJ whole genome shotgun (WGS) entry which is preliminary data.</text>
</comment>
<comment type="similarity">
    <text evidence="1">Belongs to the NmrA-type oxidoreductase family.</text>
</comment>
<evidence type="ECO:0000313" key="5">
    <source>
        <dbReference type="EMBL" id="KAF7333977.1"/>
    </source>
</evidence>